<dbReference type="Pfam" id="PF00126">
    <property type="entry name" value="HTH_1"/>
    <property type="match status" value="1"/>
</dbReference>
<dbReference type="GO" id="GO:0005829">
    <property type="term" value="C:cytosol"/>
    <property type="evidence" value="ECO:0007669"/>
    <property type="project" value="TreeGrafter"/>
</dbReference>
<keyword evidence="4" id="KW-0804">Transcription</keyword>
<dbReference type="Gene3D" id="1.10.10.10">
    <property type="entry name" value="Winged helix-like DNA-binding domain superfamily/Winged helix DNA-binding domain"/>
    <property type="match status" value="1"/>
</dbReference>
<name>A0A6C0U0J8_9GAMM</name>
<dbReference type="InterPro" id="IPR050950">
    <property type="entry name" value="HTH-type_LysR_regulators"/>
</dbReference>
<dbReference type="SUPFAM" id="SSF53850">
    <property type="entry name" value="Periplasmic binding protein-like II"/>
    <property type="match status" value="1"/>
</dbReference>
<keyword evidence="7" id="KW-1185">Reference proteome</keyword>
<dbReference type="PROSITE" id="PS50931">
    <property type="entry name" value="HTH_LYSR"/>
    <property type="match status" value="1"/>
</dbReference>
<proteinExistence type="inferred from homology"/>
<organism evidence="6 7">
    <name type="scientific">Kineobactrum salinum</name>
    <dbReference type="NCBI Taxonomy" id="2708301"/>
    <lineage>
        <taxon>Bacteria</taxon>
        <taxon>Pseudomonadati</taxon>
        <taxon>Pseudomonadota</taxon>
        <taxon>Gammaproteobacteria</taxon>
        <taxon>Cellvibrionales</taxon>
        <taxon>Halieaceae</taxon>
        <taxon>Kineobactrum</taxon>
    </lineage>
</organism>
<evidence type="ECO:0000259" key="5">
    <source>
        <dbReference type="PROSITE" id="PS50931"/>
    </source>
</evidence>
<dbReference type="Gene3D" id="3.40.190.290">
    <property type="match status" value="1"/>
</dbReference>
<sequence>MAFKGTLQDIRLFIAAYEEESFTAAAVRENCTQSGVSHHIRQLESLFGIKLFNRDRAKVTSTPAGDDFYRHCVKLLRKVDVASEAVSRFAEGYQTCFNVGVIPALAHRVIAPALVRFTEENPNVKVGIIENFSTSLTTMVSSGAVDFAFGTAFGRESGVRLRPLLSSPECLIASGEGAASVTLKELRESGPHKIVWAEGMQSRRNAIEGWLADKGIEVAATMEVGSSLVTLDMVSRSTWKTVSPAIILDPETDLENLTAIPLLKPDIRLDLTVVERISSELPQEAEEFIRLVVEEAKRVNLAWEDIFRKRGLQGPSSLKWVG</sequence>
<gene>
    <name evidence="6" type="ORF">G3T16_09640</name>
</gene>
<feature type="domain" description="HTH lysR-type" evidence="5">
    <location>
        <begin position="1"/>
        <end position="62"/>
    </location>
</feature>
<dbReference type="RefSeq" id="WP_163494998.1">
    <property type="nucleotide sequence ID" value="NZ_CP048711.1"/>
</dbReference>
<dbReference type="InterPro" id="IPR036388">
    <property type="entry name" value="WH-like_DNA-bd_sf"/>
</dbReference>
<comment type="similarity">
    <text evidence="1">Belongs to the LysR transcriptional regulatory family.</text>
</comment>
<dbReference type="PRINTS" id="PR00039">
    <property type="entry name" value="HTHLYSR"/>
</dbReference>
<dbReference type="InterPro" id="IPR000847">
    <property type="entry name" value="LysR_HTH_N"/>
</dbReference>
<dbReference type="InterPro" id="IPR005119">
    <property type="entry name" value="LysR_subst-bd"/>
</dbReference>
<evidence type="ECO:0000256" key="1">
    <source>
        <dbReference type="ARBA" id="ARBA00009437"/>
    </source>
</evidence>
<accession>A0A6C0U0J8</accession>
<dbReference type="InterPro" id="IPR036390">
    <property type="entry name" value="WH_DNA-bd_sf"/>
</dbReference>
<dbReference type="PANTHER" id="PTHR30419:SF8">
    <property type="entry name" value="NITROGEN ASSIMILATION TRANSCRIPTIONAL ACTIVATOR-RELATED"/>
    <property type="match status" value="1"/>
</dbReference>
<dbReference type="CDD" id="cd05466">
    <property type="entry name" value="PBP2_LTTR_substrate"/>
    <property type="match status" value="1"/>
</dbReference>
<reference evidence="6 7" key="1">
    <citation type="submission" date="2020-02" db="EMBL/GenBank/DDBJ databases">
        <title>Genome sequencing for Kineobactrum sp. M2.</title>
        <authorList>
            <person name="Park S.-J."/>
        </authorList>
    </citation>
    <scope>NUCLEOTIDE SEQUENCE [LARGE SCALE GENOMIC DNA]</scope>
    <source>
        <strain evidence="6 7">M2</strain>
    </source>
</reference>
<dbReference type="Proteomes" id="UP000477680">
    <property type="component" value="Chromosome"/>
</dbReference>
<evidence type="ECO:0000256" key="4">
    <source>
        <dbReference type="ARBA" id="ARBA00023163"/>
    </source>
</evidence>
<evidence type="ECO:0000256" key="3">
    <source>
        <dbReference type="ARBA" id="ARBA00023125"/>
    </source>
</evidence>
<dbReference type="FunFam" id="1.10.10.10:FF:000001">
    <property type="entry name" value="LysR family transcriptional regulator"/>
    <property type="match status" value="1"/>
</dbReference>
<dbReference type="GO" id="GO:0003677">
    <property type="term" value="F:DNA binding"/>
    <property type="evidence" value="ECO:0007669"/>
    <property type="project" value="UniProtKB-KW"/>
</dbReference>
<dbReference type="PANTHER" id="PTHR30419">
    <property type="entry name" value="HTH-TYPE TRANSCRIPTIONAL REGULATOR YBHD"/>
    <property type="match status" value="1"/>
</dbReference>
<dbReference type="GO" id="GO:0003700">
    <property type="term" value="F:DNA-binding transcription factor activity"/>
    <property type="evidence" value="ECO:0007669"/>
    <property type="project" value="InterPro"/>
</dbReference>
<dbReference type="SUPFAM" id="SSF46785">
    <property type="entry name" value="Winged helix' DNA-binding domain"/>
    <property type="match status" value="1"/>
</dbReference>
<dbReference type="Pfam" id="PF03466">
    <property type="entry name" value="LysR_substrate"/>
    <property type="match status" value="1"/>
</dbReference>
<keyword evidence="3" id="KW-0238">DNA-binding</keyword>
<evidence type="ECO:0000256" key="2">
    <source>
        <dbReference type="ARBA" id="ARBA00023015"/>
    </source>
</evidence>
<dbReference type="EMBL" id="CP048711">
    <property type="protein sequence ID" value="QIB65630.1"/>
    <property type="molecule type" value="Genomic_DNA"/>
</dbReference>
<dbReference type="AlphaFoldDB" id="A0A6C0U0J8"/>
<evidence type="ECO:0000313" key="7">
    <source>
        <dbReference type="Proteomes" id="UP000477680"/>
    </source>
</evidence>
<keyword evidence="2" id="KW-0805">Transcription regulation</keyword>
<protein>
    <submittedName>
        <fullName evidence="6">LysR family transcriptional regulator</fullName>
    </submittedName>
</protein>
<evidence type="ECO:0000313" key="6">
    <source>
        <dbReference type="EMBL" id="QIB65630.1"/>
    </source>
</evidence>
<dbReference type="KEGG" id="kim:G3T16_09640"/>